<keyword evidence="8" id="KW-1185">Reference proteome</keyword>
<comment type="similarity">
    <text evidence="3">Belongs to the SOWAH family.</text>
</comment>
<feature type="compositionally biased region" description="Low complexity" evidence="5">
    <location>
        <begin position="195"/>
        <end position="205"/>
    </location>
</feature>
<feature type="domain" description="SOWAHA-C winged helix-turn-helix" evidence="6">
    <location>
        <begin position="6"/>
        <end position="87"/>
    </location>
</feature>
<feature type="compositionally biased region" description="Pro residues" evidence="5">
    <location>
        <begin position="112"/>
        <end position="124"/>
    </location>
</feature>
<evidence type="ECO:0000256" key="4">
    <source>
        <dbReference type="PROSITE-ProRule" id="PRU00023"/>
    </source>
</evidence>
<feature type="region of interest" description="Disordered" evidence="5">
    <location>
        <begin position="465"/>
        <end position="524"/>
    </location>
</feature>
<feature type="repeat" description="ANK" evidence="4">
    <location>
        <begin position="311"/>
        <end position="331"/>
    </location>
</feature>
<dbReference type="PROSITE" id="PS50297">
    <property type="entry name" value="ANK_REP_REGION"/>
    <property type="match status" value="2"/>
</dbReference>
<dbReference type="SUPFAM" id="SSF48403">
    <property type="entry name" value="Ankyrin repeat"/>
    <property type="match status" value="1"/>
</dbReference>
<dbReference type="PROSITE" id="PS50088">
    <property type="entry name" value="ANK_REPEAT"/>
    <property type="match status" value="2"/>
</dbReference>
<evidence type="ECO:0000256" key="2">
    <source>
        <dbReference type="ARBA" id="ARBA00023043"/>
    </source>
</evidence>
<proteinExistence type="inferred from homology"/>
<feature type="compositionally biased region" description="Basic and acidic residues" evidence="5">
    <location>
        <begin position="206"/>
        <end position="220"/>
    </location>
</feature>
<evidence type="ECO:0000256" key="1">
    <source>
        <dbReference type="ARBA" id="ARBA00022737"/>
    </source>
</evidence>
<feature type="compositionally biased region" description="Low complexity" evidence="5">
    <location>
        <begin position="472"/>
        <end position="491"/>
    </location>
</feature>
<dbReference type="GeneID" id="108041935"/>
<keyword evidence="1" id="KW-0677">Repeat</keyword>
<evidence type="ECO:0000256" key="3">
    <source>
        <dbReference type="ARBA" id="ARBA00038122"/>
    </source>
</evidence>
<feature type="region of interest" description="Disordered" evidence="5">
    <location>
        <begin position="158"/>
        <end position="231"/>
    </location>
</feature>
<reference evidence="7" key="2">
    <citation type="submission" date="2025-05" db="UniProtKB">
        <authorList>
            <consortium name="EnsemblMetazoa"/>
        </authorList>
    </citation>
    <scope>IDENTIFICATION</scope>
</reference>
<dbReference type="EnsemblMetazoa" id="XM_044457675.1">
    <property type="protein sequence ID" value="XP_044313610.1"/>
    <property type="gene ID" value="LOC108041935"/>
</dbReference>
<feature type="repeat" description="ANK" evidence="4">
    <location>
        <begin position="345"/>
        <end position="365"/>
    </location>
</feature>
<evidence type="ECO:0000313" key="8">
    <source>
        <dbReference type="Proteomes" id="UP001652680"/>
    </source>
</evidence>
<evidence type="ECO:0000256" key="5">
    <source>
        <dbReference type="SAM" id="MobiDB-lite"/>
    </source>
</evidence>
<keyword evidence="2 4" id="KW-0040">ANK repeat</keyword>
<dbReference type="InterPro" id="IPR036770">
    <property type="entry name" value="Ankyrin_rpt-contain_sf"/>
</dbReference>
<dbReference type="RefSeq" id="XP_044313610.1">
    <property type="nucleotide sequence ID" value="XM_044457675.1"/>
</dbReference>
<dbReference type="Gene3D" id="1.25.40.20">
    <property type="entry name" value="Ankyrin repeat-containing domain"/>
    <property type="match status" value="1"/>
</dbReference>
<dbReference type="Pfam" id="PF25877">
    <property type="entry name" value="WHD_SOWAH"/>
    <property type="match status" value="1"/>
</dbReference>
<dbReference type="PANTHER" id="PTHR14491">
    <property type="entry name" value="SOSONDOWAH, ISOFORM G"/>
    <property type="match status" value="1"/>
</dbReference>
<dbReference type="SMART" id="SM00248">
    <property type="entry name" value="ANK"/>
    <property type="match status" value="2"/>
</dbReference>
<dbReference type="Proteomes" id="UP001652680">
    <property type="component" value="Unassembled WGS sequence"/>
</dbReference>
<feature type="compositionally biased region" description="Basic and acidic residues" evidence="5">
    <location>
        <begin position="505"/>
        <end position="518"/>
    </location>
</feature>
<evidence type="ECO:0000313" key="7">
    <source>
        <dbReference type="EnsemblMetazoa" id="XP_044313610.1"/>
    </source>
</evidence>
<name>A0ABM5J464_DRORH</name>
<protein>
    <recommendedName>
        <fullName evidence="6">SOWAHA-C winged helix-turn-helix domain-containing protein</fullName>
    </recommendedName>
</protein>
<organism evidence="7 8">
    <name type="scientific">Drosophila rhopaloa</name>
    <name type="common">Fruit fly</name>
    <dbReference type="NCBI Taxonomy" id="1041015"/>
    <lineage>
        <taxon>Eukaryota</taxon>
        <taxon>Metazoa</taxon>
        <taxon>Ecdysozoa</taxon>
        <taxon>Arthropoda</taxon>
        <taxon>Hexapoda</taxon>
        <taxon>Insecta</taxon>
        <taxon>Pterygota</taxon>
        <taxon>Neoptera</taxon>
        <taxon>Endopterygota</taxon>
        <taxon>Diptera</taxon>
        <taxon>Brachycera</taxon>
        <taxon>Muscomorpha</taxon>
        <taxon>Ephydroidea</taxon>
        <taxon>Drosophilidae</taxon>
        <taxon>Drosophila</taxon>
        <taxon>Sophophora</taxon>
    </lineage>
</organism>
<dbReference type="PANTHER" id="PTHR14491:SF7">
    <property type="entry name" value="SOSONDOWAH, ISOFORM G"/>
    <property type="match status" value="1"/>
</dbReference>
<dbReference type="InterPro" id="IPR002110">
    <property type="entry name" value="Ankyrin_rpt"/>
</dbReference>
<dbReference type="Pfam" id="PF12796">
    <property type="entry name" value="Ank_2"/>
    <property type="match status" value="1"/>
</dbReference>
<feature type="compositionally biased region" description="Basic and acidic residues" evidence="5">
    <location>
        <begin position="158"/>
        <end position="176"/>
    </location>
</feature>
<sequence length="524" mass="58543">MELPKELSIAEIRNYMLANECKVTNHALVKHFKKFLTHPQSQNEARKRFKTYVTLLSTIKNENNQKFLILRKKYVNECPTEEVVERAVAAASSNPEPSSPGGGSLNFDSPMRQPPPYKPPPMVTSPPGAVSISKEHQENYQECVDEFAAAIKRIEPARLEKQPSVKSEDPEQDKQSSRSNSIDVTENKENIPRFSFSSEASTDSSSNEKPEKSDDPKTTAEGDAAENPISVKEATRKFNRMASEEEAKIISPPAKKKPEKQLIEEKDSPEVTLAHPKAKEWIVSMAKANYQELAKMASEYPELVKLQCPATGYTALHWAAKHGNEDVVKLIAGTYKADVNARTNGGYTPLHLATQFGRDNIFELLWNVYKANRDIMDWSGNKPLDYSRQRSSVSASTCSKIQAMRFSGGLNGTWRNQGSQKACNRKRFRLPADWFVECPGKEDHRGVQQFLGSGQWQWGGADGLWQWRGNGSSKSPSPSVSPSPSSASSSPRWYDTESPSESEGSDEHTLRNERRPSVEGECSQ</sequence>
<accession>A0ABM5J464</accession>
<feature type="region of interest" description="Disordered" evidence="5">
    <location>
        <begin position="243"/>
        <end position="268"/>
    </location>
</feature>
<feature type="region of interest" description="Disordered" evidence="5">
    <location>
        <begin position="89"/>
        <end position="137"/>
    </location>
</feature>
<evidence type="ECO:0000259" key="6">
    <source>
        <dbReference type="Pfam" id="PF25877"/>
    </source>
</evidence>
<feature type="compositionally biased region" description="Basic and acidic residues" evidence="5">
    <location>
        <begin position="259"/>
        <end position="268"/>
    </location>
</feature>
<reference evidence="8" key="1">
    <citation type="journal article" date="2021" name="Elife">
        <title>Highly contiguous assemblies of 101 drosophilid genomes.</title>
        <authorList>
            <person name="Kim B.Y."/>
            <person name="Wang J.R."/>
            <person name="Miller D.E."/>
            <person name="Barmina O."/>
            <person name="Delaney E."/>
            <person name="Thompson A."/>
            <person name="Comeault A.A."/>
            <person name="Peede D."/>
            <person name="D'Agostino E.R."/>
            <person name="Pelaez J."/>
            <person name="Aguilar J.M."/>
            <person name="Haji D."/>
            <person name="Matsunaga T."/>
            <person name="Armstrong E.E."/>
            <person name="Zych M."/>
            <person name="Ogawa Y."/>
            <person name="Stamenkovic-Radak M."/>
            <person name="Jelic M."/>
            <person name="Veselinovic M.S."/>
            <person name="Tanaskovic M."/>
            <person name="Eric P."/>
            <person name="Gao J.J."/>
            <person name="Katoh T.K."/>
            <person name="Toda M.J."/>
            <person name="Watabe H."/>
            <person name="Watada M."/>
            <person name="Davis J.S."/>
            <person name="Moyle L.C."/>
            <person name="Manoli G."/>
            <person name="Bertolini E."/>
            <person name="Kostal V."/>
            <person name="Hawley R.S."/>
            <person name="Takahashi A."/>
            <person name="Jones C.D."/>
            <person name="Price D.K."/>
            <person name="Whiteman N."/>
            <person name="Kopp A."/>
            <person name="Matute D.R."/>
            <person name="Petrov D.A."/>
        </authorList>
    </citation>
    <scope>NUCLEOTIDE SEQUENCE [LARGE SCALE GENOMIC DNA]</scope>
</reference>
<dbReference type="InterPro" id="IPR058889">
    <property type="entry name" value="WHD_SOWAHA-C"/>
</dbReference>